<evidence type="ECO:0000256" key="1">
    <source>
        <dbReference type="ARBA" id="ARBA00001947"/>
    </source>
</evidence>
<evidence type="ECO:0000256" key="3">
    <source>
        <dbReference type="ARBA" id="ARBA00013190"/>
    </source>
</evidence>
<comment type="similarity">
    <text evidence="2">Belongs to the zinc-containing alcohol dehydrogenase family.</text>
</comment>
<dbReference type="InterPro" id="IPR011032">
    <property type="entry name" value="GroES-like_sf"/>
</dbReference>
<comment type="catalytic activity">
    <reaction evidence="7">
        <text>a secondary alcohol + NAD(+) = a ketone + NADH + H(+)</text>
        <dbReference type="Rhea" id="RHEA:10740"/>
        <dbReference type="ChEBI" id="CHEBI:15378"/>
        <dbReference type="ChEBI" id="CHEBI:17087"/>
        <dbReference type="ChEBI" id="CHEBI:35681"/>
        <dbReference type="ChEBI" id="CHEBI:57540"/>
        <dbReference type="ChEBI" id="CHEBI:57945"/>
        <dbReference type="EC" id="1.1.1.1"/>
    </reaction>
</comment>
<accession>A0A076ESD1</accession>
<dbReference type="InterPro" id="IPR023921">
    <property type="entry name" value="ADH_Zn_actinomycetes"/>
</dbReference>
<dbReference type="PANTHER" id="PTHR43880">
    <property type="entry name" value="ALCOHOL DEHYDROGENASE"/>
    <property type="match status" value="1"/>
</dbReference>
<dbReference type="Pfam" id="PF08240">
    <property type="entry name" value="ADH_N"/>
    <property type="match status" value="1"/>
</dbReference>
<dbReference type="GO" id="GO:0046294">
    <property type="term" value="P:formaldehyde catabolic process"/>
    <property type="evidence" value="ECO:0007669"/>
    <property type="project" value="TreeGrafter"/>
</dbReference>
<dbReference type="RefSeq" id="WP_128640913.1">
    <property type="nucleotide sequence ID" value="NZ_CP008947.1"/>
</dbReference>
<dbReference type="InterPro" id="IPR013154">
    <property type="entry name" value="ADH-like_N"/>
</dbReference>
<feature type="domain" description="Alcohol dehydrogenase-like N-terminal" evidence="10">
    <location>
        <begin position="27"/>
        <end position="157"/>
    </location>
</feature>
<evidence type="ECO:0000256" key="6">
    <source>
        <dbReference type="ARBA" id="ARBA00023027"/>
    </source>
</evidence>
<evidence type="ECO:0000256" key="4">
    <source>
        <dbReference type="ARBA" id="ARBA00022723"/>
    </source>
</evidence>
<dbReference type="NCBIfam" id="TIGR03989">
    <property type="entry name" value="Rxyl_3153"/>
    <property type="match status" value="1"/>
</dbReference>
<dbReference type="InterPro" id="IPR036291">
    <property type="entry name" value="NAD(P)-bd_dom_sf"/>
</dbReference>
<evidence type="ECO:0000259" key="9">
    <source>
        <dbReference type="Pfam" id="PF00107"/>
    </source>
</evidence>
<keyword evidence="4" id="KW-0479">Metal-binding</keyword>
<dbReference type="Gene3D" id="3.40.50.720">
    <property type="entry name" value="NAD(P)-binding Rossmann-like Domain"/>
    <property type="match status" value="1"/>
</dbReference>
<evidence type="ECO:0000313" key="12">
    <source>
        <dbReference type="Proteomes" id="UP000028488"/>
    </source>
</evidence>
<gene>
    <name evidence="11" type="ORF">EP51_26895</name>
</gene>
<name>A0A076ESD1_RHOOP</name>
<evidence type="ECO:0000256" key="5">
    <source>
        <dbReference type="ARBA" id="ARBA00022833"/>
    </source>
</evidence>
<proteinExistence type="inferred from homology"/>
<dbReference type="Proteomes" id="UP000028488">
    <property type="component" value="Chromosome"/>
</dbReference>
<keyword evidence="6" id="KW-0520">NAD</keyword>
<protein>
    <recommendedName>
        <fullName evidence="3">alcohol dehydrogenase</fullName>
        <ecNumber evidence="3">1.1.1.1</ecNumber>
    </recommendedName>
</protein>
<reference evidence="11 12" key="1">
    <citation type="submission" date="2014-07" db="EMBL/GenBank/DDBJ databases">
        <title>Genome Sequence of Rhodococcus opacus Strain R7, a Biodegrader of Mono- and Polycyclic Aromatic Hydrocarbons.</title>
        <authorList>
            <person name="Di Gennaro P."/>
            <person name="Zampolli J."/>
            <person name="Presti I."/>
            <person name="Cappelletti M."/>
            <person name="D'Ursi P."/>
            <person name="Orro A."/>
            <person name="Mezzelani A."/>
            <person name="Milanesi L."/>
        </authorList>
    </citation>
    <scope>NUCLEOTIDE SEQUENCE [LARGE SCALE GENOMIC DNA]</scope>
    <source>
        <strain evidence="11 12">R7</strain>
    </source>
</reference>
<dbReference type="GO" id="GO:0008270">
    <property type="term" value="F:zinc ion binding"/>
    <property type="evidence" value="ECO:0007669"/>
    <property type="project" value="TreeGrafter"/>
</dbReference>
<evidence type="ECO:0000313" key="11">
    <source>
        <dbReference type="EMBL" id="AII08058.1"/>
    </source>
</evidence>
<feature type="domain" description="Alcohol dehydrogenase-like C-terminal" evidence="9">
    <location>
        <begin position="198"/>
        <end position="330"/>
    </location>
</feature>
<dbReference type="EMBL" id="CP008947">
    <property type="protein sequence ID" value="AII08058.1"/>
    <property type="molecule type" value="Genomic_DNA"/>
</dbReference>
<dbReference type="Gene3D" id="3.90.180.10">
    <property type="entry name" value="Medium-chain alcohol dehydrogenases, catalytic domain"/>
    <property type="match status" value="1"/>
</dbReference>
<dbReference type="Pfam" id="PF00107">
    <property type="entry name" value="ADH_zinc_N"/>
    <property type="match status" value="1"/>
</dbReference>
<dbReference type="EC" id="1.1.1.1" evidence="3"/>
<evidence type="ECO:0000256" key="8">
    <source>
        <dbReference type="ARBA" id="ARBA00049243"/>
    </source>
</evidence>
<dbReference type="GO" id="GO:0004022">
    <property type="term" value="F:alcohol dehydrogenase (NAD+) activity"/>
    <property type="evidence" value="ECO:0007669"/>
    <property type="project" value="UniProtKB-EC"/>
</dbReference>
<dbReference type="GO" id="GO:0005829">
    <property type="term" value="C:cytosol"/>
    <property type="evidence" value="ECO:0007669"/>
    <property type="project" value="TreeGrafter"/>
</dbReference>
<evidence type="ECO:0000256" key="7">
    <source>
        <dbReference type="ARBA" id="ARBA00049164"/>
    </source>
</evidence>
<dbReference type="eggNOG" id="COG1062">
    <property type="taxonomic scope" value="Bacteria"/>
</dbReference>
<evidence type="ECO:0000256" key="2">
    <source>
        <dbReference type="ARBA" id="ARBA00008072"/>
    </source>
</evidence>
<comment type="cofactor">
    <cofactor evidence="1">
        <name>Zn(2+)</name>
        <dbReference type="ChEBI" id="CHEBI:29105"/>
    </cofactor>
</comment>
<dbReference type="GO" id="GO:0051903">
    <property type="term" value="F:S-(hydroxymethyl)glutathione dehydrogenase [NAD(P)+] activity"/>
    <property type="evidence" value="ECO:0007669"/>
    <property type="project" value="TreeGrafter"/>
</dbReference>
<evidence type="ECO:0000259" key="10">
    <source>
        <dbReference type="Pfam" id="PF08240"/>
    </source>
</evidence>
<dbReference type="SUPFAM" id="SSF50129">
    <property type="entry name" value="GroES-like"/>
    <property type="match status" value="2"/>
</dbReference>
<keyword evidence="5" id="KW-0862">Zinc</keyword>
<comment type="catalytic activity">
    <reaction evidence="8">
        <text>a primary alcohol + NAD(+) = an aldehyde + NADH + H(+)</text>
        <dbReference type="Rhea" id="RHEA:10736"/>
        <dbReference type="ChEBI" id="CHEBI:15378"/>
        <dbReference type="ChEBI" id="CHEBI:15734"/>
        <dbReference type="ChEBI" id="CHEBI:17478"/>
        <dbReference type="ChEBI" id="CHEBI:57540"/>
        <dbReference type="ChEBI" id="CHEBI:57945"/>
        <dbReference type="EC" id="1.1.1.1"/>
    </reaction>
</comment>
<dbReference type="CDD" id="cd08279">
    <property type="entry name" value="Zn_ADH_class_III"/>
    <property type="match status" value="1"/>
</dbReference>
<dbReference type="InterPro" id="IPR013149">
    <property type="entry name" value="ADH-like_C"/>
</dbReference>
<sequence>MKTRGAVLLEVPGRYEIVDLDLDELRQNEIRVRMVAAGLCHSDDHFATGDQMPGILPIAGGHEGAGIVEAVGPHTPGYEVGDHVVFSFLPVCGRCKWCARGLQNLCDLGALLTTGCRFDDPGSYRLSRGGKPVGQLAGLGTFCERIIVSTASAVKIDKAVPLEVACLTGCGVGTGWGAAVNSADVRVGDVVIVVGIGGIGVNAVQGAAHAGASAVIAVDPVAFKRDTALKFGATHAVATIEEANAITAPLTNGQGADSAIVTVGVITGKIVGEALAAVRKGGTCVPVGIGDTFCKDGDINLHDLTLSQKRLQGSLFGASRPTSDIPAQLELYRQGNLLLDELVTNRYTLDEINQGYEDTKAGRNIRGIVVFDHE</sequence>
<dbReference type="PANTHER" id="PTHR43880:SF12">
    <property type="entry name" value="ALCOHOL DEHYDROGENASE CLASS-3"/>
    <property type="match status" value="1"/>
</dbReference>
<dbReference type="AlphaFoldDB" id="A0A076ESD1"/>
<dbReference type="SUPFAM" id="SSF51735">
    <property type="entry name" value="NAD(P)-binding Rossmann-fold domains"/>
    <property type="match status" value="1"/>
</dbReference>
<organism evidence="11 12">
    <name type="scientific">Rhodococcus opacus</name>
    <name type="common">Nocardia opaca</name>
    <dbReference type="NCBI Taxonomy" id="37919"/>
    <lineage>
        <taxon>Bacteria</taxon>
        <taxon>Bacillati</taxon>
        <taxon>Actinomycetota</taxon>
        <taxon>Actinomycetes</taxon>
        <taxon>Mycobacteriales</taxon>
        <taxon>Nocardiaceae</taxon>
        <taxon>Rhodococcus</taxon>
    </lineage>
</organism>